<dbReference type="GO" id="GO:0009252">
    <property type="term" value="P:peptidoglycan biosynthetic process"/>
    <property type="evidence" value="ECO:0007669"/>
    <property type="project" value="UniProtKB-KW"/>
</dbReference>
<dbReference type="InterPro" id="IPR004268">
    <property type="entry name" value="MurJ"/>
</dbReference>
<comment type="similarity">
    <text evidence="9">Belongs to the MurJ/MviN family.</text>
</comment>
<dbReference type="KEGG" id="mkc:kam1_1665"/>
<feature type="transmembrane region" description="Helical" evidence="10">
    <location>
        <begin position="120"/>
        <end position="141"/>
    </location>
</feature>
<feature type="transmembrane region" description="Helical" evidence="10">
    <location>
        <begin position="197"/>
        <end position="217"/>
    </location>
</feature>
<feature type="transmembrane region" description="Helical" evidence="10">
    <location>
        <begin position="229"/>
        <end position="249"/>
    </location>
</feature>
<name>A0A516TNS3_9BACT</name>
<keyword evidence="2" id="KW-1003">Cell membrane</keyword>
<dbReference type="STRING" id="1202785.A946_00045"/>
<evidence type="ECO:0000256" key="6">
    <source>
        <dbReference type="ARBA" id="ARBA00022989"/>
    </source>
</evidence>
<gene>
    <name evidence="11" type="ORF">kam1_1665</name>
</gene>
<feature type="transmembrane region" description="Helical" evidence="10">
    <location>
        <begin position="34"/>
        <end position="53"/>
    </location>
</feature>
<feature type="transmembrane region" description="Helical" evidence="10">
    <location>
        <begin position="82"/>
        <end position="100"/>
    </location>
</feature>
<dbReference type="AlphaFoldDB" id="A0A516TNS3"/>
<evidence type="ECO:0000313" key="11">
    <source>
        <dbReference type="EMBL" id="QDQ42880.1"/>
    </source>
</evidence>
<dbReference type="GO" id="GO:0005886">
    <property type="term" value="C:plasma membrane"/>
    <property type="evidence" value="ECO:0007669"/>
    <property type="project" value="UniProtKB-SubCell"/>
</dbReference>
<dbReference type="GO" id="GO:0034204">
    <property type="term" value="P:lipid translocation"/>
    <property type="evidence" value="ECO:0007669"/>
    <property type="project" value="TreeGrafter"/>
</dbReference>
<dbReference type="PANTHER" id="PTHR47019">
    <property type="entry name" value="LIPID II FLIPPASE MURJ"/>
    <property type="match status" value="1"/>
</dbReference>
<sequence length="380" mass="43290">MLAIGIFILTQVCQITLNIFVAFGVITKSISTIGLFYFLGYGIGAAITIALLLKKIHLRYNTFLKITFGFDFKDHGKLIKDGLPTLLSFFLSFIALIILYQCTSKIGSGAIAVSGLSYKLLILVSLIPSAISTVLFQRISLSHVKNDTISKNFLIEKGLRSNLYFAIPLMALVFMLRKDIISLFLGHGMFNQAAVDWTSTIFGFFLMCIPAPTINDFTTKIFFNNGDSYTPSVITSFLAIGQYIGFPLITKYGRLELLVLFIVFVSYIQAFLLFYFLSIKLHLKYFFKNLFLFLMHLSGFTIFSVLLSLLLVHTLSFLMKSSISFYLKLFIVLTASIFSFFLTSYYCKLEETRFIISSLKTILFKFNYIINRLFYYITFL</sequence>
<evidence type="ECO:0000256" key="4">
    <source>
        <dbReference type="ARBA" id="ARBA00022960"/>
    </source>
</evidence>
<evidence type="ECO:0000313" key="12">
    <source>
        <dbReference type="Proteomes" id="UP000315925"/>
    </source>
</evidence>
<evidence type="ECO:0000256" key="7">
    <source>
        <dbReference type="ARBA" id="ARBA00023136"/>
    </source>
</evidence>
<protein>
    <submittedName>
        <fullName evidence="11">MviN-like protein</fullName>
    </submittedName>
</protein>
<feature type="transmembrane region" description="Helical" evidence="10">
    <location>
        <begin position="255"/>
        <end position="278"/>
    </location>
</feature>
<dbReference type="Proteomes" id="UP000315925">
    <property type="component" value="Chromosome"/>
</dbReference>
<comment type="subcellular location">
    <subcellularLocation>
        <location evidence="1">Cell membrane</location>
        <topology evidence="1">Multi-pass membrane protein</topology>
    </subcellularLocation>
</comment>
<evidence type="ECO:0000256" key="5">
    <source>
        <dbReference type="ARBA" id="ARBA00022984"/>
    </source>
</evidence>
<keyword evidence="6 10" id="KW-1133">Transmembrane helix</keyword>
<keyword evidence="5" id="KW-0573">Peptidoglycan synthesis</keyword>
<dbReference type="InterPro" id="IPR051050">
    <property type="entry name" value="Lipid_II_flippase_MurJ/MviN"/>
</dbReference>
<dbReference type="GO" id="GO:0015648">
    <property type="term" value="F:lipid-linked peptidoglycan transporter activity"/>
    <property type="evidence" value="ECO:0007669"/>
    <property type="project" value="TreeGrafter"/>
</dbReference>
<keyword evidence="3 10" id="KW-0812">Transmembrane</keyword>
<keyword evidence="4" id="KW-0133">Cell shape</keyword>
<evidence type="ECO:0000256" key="2">
    <source>
        <dbReference type="ARBA" id="ARBA00022475"/>
    </source>
</evidence>
<dbReference type="RefSeq" id="WP_276507608.1">
    <property type="nucleotide sequence ID" value="NZ_CP037899.1"/>
</dbReference>
<feature type="transmembrane region" description="Helical" evidence="10">
    <location>
        <begin position="325"/>
        <end position="347"/>
    </location>
</feature>
<evidence type="ECO:0000256" key="1">
    <source>
        <dbReference type="ARBA" id="ARBA00004651"/>
    </source>
</evidence>
<accession>A0A516TNS3</accession>
<proteinExistence type="inferred from homology"/>
<organism evidence="11 12">
    <name type="scientific">Methylacidiphilum kamchatkense Kam1</name>
    <dbReference type="NCBI Taxonomy" id="1202785"/>
    <lineage>
        <taxon>Bacteria</taxon>
        <taxon>Pseudomonadati</taxon>
        <taxon>Verrucomicrobiota</taxon>
        <taxon>Methylacidiphilae</taxon>
        <taxon>Methylacidiphilales</taxon>
        <taxon>Methylacidiphilaceae</taxon>
        <taxon>Methylacidiphilum (ex Ratnadevi et al. 2023)</taxon>
    </lineage>
</organism>
<comment type="function">
    <text evidence="8">Involved in peptidoglycan biosynthesis. Transports lipid-linked peptidoglycan precursors from the inner to the outer leaflet of the cytoplasmic membrane.</text>
</comment>
<dbReference type="PANTHER" id="PTHR47019:SF1">
    <property type="entry name" value="LIPID II FLIPPASE MURJ"/>
    <property type="match status" value="1"/>
</dbReference>
<dbReference type="Pfam" id="PF03023">
    <property type="entry name" value="MurJ"/>
    <property type="match status" value="1"/>
</dbReference>
<evidence type="ECO:0000256" key="3">
    <source>
        <dbReference type="ARBA" id="ARBA00022692"/>
    </source>
</evidence>
<feature type="transmembrane region" description="Helical" evidence="10">
    <location>
        <begin position="162"/>
        <end position="185"/>
    </location>
</feature>
<feature type="transmembrane region" description="Helical" evidence="10">
    <location>
        <begin position="290"/>
        <end position="313"/>
    </location>
</feature>
<reference evidence="12" key="1">
    <citation type="submission" date="2019-03" db="EMBL/GenBank/DDBJ databases">
        <title>Complete genome of Methylacidiphilum kamchatkense Kam1.</title>
        <authorList>
            <person name="Kruse T."/>
            <person name="Murarilal Ratnadevi C."/>
            <person name="Erikstad H.-A."/>
            <person name="Birkeland N.-K."/>
        </authorList>
    </citation>
    <scope>NUCLEOTIDE SEQUENCE [LARGE SCALE GENOMIC DNA]</scope>
    <source>
        <strain evidence="12">kam1</strain>
    </source>
</reference>
<dbReference type="GO" id="GO:0008360">
    <property type="term" value="P:regulation of cell shape"/>
    <property type="evidence" value="ECO:0007669"/>
    <property type="project" value="UniProtKB-KW"/>
</dbReference>
<evidence type="ECO:0000256" key="8">
    <source>
        <dbReference type="ARBA" id="ARBA00060041"/>
    </source>
</evidence>
<dbReference type="EMBL" id="CP037899">
    <property type="protein sequence ID" value="QDQ42880.1"/>
    <property type="molecule type" value="Genomic_DNA"/>
</dbReference>
<keyword evidence="7 10" id="KW-0472">Membrane</keyword>
<evidence type="ECO:0000256" key="9">
    <source>
        <dbReference type="ARBA" id="ARBA00061532"/>
    </source>
</evidence>
<evidence type="ECO:0000256" key="10">
    <source>
        <dbReference type="SAM" id="Phobius"/>
    </source>
</evidence>